<keyword evidence="2" id="KW-1185">Reference proteome</keyword>
<dbReference type="RefSeq" id="WP_203165828.1">
    <property type="nucleotide sequence ID" value="NZ_JAEVLS010000001.1"/>
</dbReference>
<proteinExistence type="predicted"/>
<dbReference type="EMBL" id="JAEVLS010000001">
    <property type="protein sequence ID" value="MBM0103877.1"/>
    <property type="molecule type" value="Genomic_DNA"/>
</dbReference>
<accession>A0ABS1WSF2</accession>
<comment type="caution">
    <text evidence="1">The sequence shown here is derived from an EMBL/GenBank/DDBJ whole genome shotgun (WGS) entry which is preliminary data.</text>
</comment>
<gene>
    <name evidence="1" type="ORF">JM946_03945</name>
</gene>
<dbReference type="Pfam" id="PF05167">
    <property type="entry name" value="DUF711"/>
    <property type="match status" value="1"/>
</dbReference>
<name>A0ABS1WSF2_9GAMM</name>
<reference evidence="1 2" key="1">
    <citation type="journal article" date="2021" name="Int. J. Syst. Evol. Microbiol.">
        <title>Steroidobacter gossypii sp. nov., isolated from soil of cotton cropping field.</title>
        <authorList>
            <person name="Huang R."/>
            <person name="Yang S."/>
            <person name="Zhen C."/>
            <person name="Liu W."/>
        </authorList>
    </citation>
    <scope>NUCLEOTIDE SEQUENCE [LARGE SCALE GENOMIC DNA]</scope>
    <source>
        <strain evidence="1 2">S1-65</strain>
    </source>
</reference>
<dbReference type="PANTHER" id="PTHR37560:SF2">
    <property type="entry name" value="DUF711 DOMAIN-CONTAINING PROTEIN"/>
    <property type="match status" value="1"/>
</dbReference>
<evidence type="ECO:0000313" key="1">
    <source>
        <dbReference type="EMBL" id="MBM0103877.1"/>
    </source>
</evidence>
<organism evidence="1 2">
    <name type="scientific">Steroidobacter gossypii</name>
    <dbReference type="NCBI Taxonomy" id="2805490"/>
    <lineage>
        <taxon>Bacteria</taxon>
        <taxon>Pseudomonadati</taxon>
        <taxon>Pseudomonadota</taxon>
        <taxon>Gammaproteobacteria</taxon>
        <taxon>Steroidobacterales</taxon>
        <taxon>Steroidobacteraceae</taxon>
        <taxon>Steroidobacter</taxon>
    </lineage>
</organism>
<dbReference type="InterPro" id="IPR007841">
    <property type="entry name" value="UPF0210"/>
</dbReference>
<sequence length="397" mass="41997">MSKVDEAVTTLNPVRVRTITAGIELTPAFELDRVEKAVGFLARARRAFEAAGYEVQTIRVATNPVVASLSSAARAKALDSLRRIDELVGAQGAIFNVGPVLTEDRADDSLVEWSQELVRSTKTISFSTAIASPESGLMPKVAATTARIMVALARALPDGLANFRFAAAANIPAGTPFFPVAWHQGAESFAIGMESASVVERAFASLREGEDPTEKLRIALNDVLAPVEKLAAGIARTEHRDYLGIDTSPAPNKDRSIAAAIEALTGSPFGTGGTLEACSIITAAVKSLAIRTCGYSGLMLPVLEDPLLAQRAGENRYGIRDVLLYSSVCGTGLDVVPIPGDTPAVSIAGLLRDVASLATRLRKPLSARLFLVPDKRAGDMARFDDPVLTDSVVMKLD</sequence>
<evidence type="ECO:0000313" key="2">
    <source>
        <dbReference type="Proteomes" id="UP000661077"/>
    </source>
</evidence>
<dbReference type="PANTHER" id="PTHR37560">
    <property type="entry name" value="UPF0210 PROTEIN SPR0218"/>
    <property type="match status" value="1"/>
</dbReference>
<protein>
    <submittedName>
        <fullName evidence="1">DUF711 family protein</fullName>
    </submittedName>
</protein>
<dbReference type="Proteomes" id="UP000661077">
    <property type="component" value="Unassembled WGS sequence"/>
</dbReference>
<dbReference type="SUPFAM" id="SSF51998">
    <property type="entry name" value="PFL-like glycyl radical enzymes"/>
    <property type="match status" value="1"/>
</dbReference>
<dbReference type="Gene3D" id="3.20.70.20">
    <property type="match status" value="1"/>
</dbReference>